<keyword evidence="5" id="KW-1185">Reference proteome</keyword>
<dbReference type="InterPro" id="IPR042201">
    <property type="entry name" value="FH2_Formin_sf"/>
</dbReference>
<keyword evidence="2" id="KW-0472">Membrane</keyword>
<evidence type="ECO:0000259" key="3">
    <source>
        <dbReference type="Pfam" id="PF02181"/>
    </source>
</evidence>
<evidence type="ECO:0000256" key="1">
    <source>
        <dbReference type="SAM" id="MobiDB-lite"/>
    </source>
</evidence>
<feature type="region of interest" description="Disordered" evidence="1">
    <location>
        <begin position="166"/>
        <end position="218"/>
    </location>
</feature>
<evidence type="ECO:0000313" key="4">
    <source>
        <dbReference type="EMBL" id="ETO17508.1"/>
    </source>
</evidence>
<sequence length="218" mass="25773">FFFFLKKKKKKKKVHQGAVSEEITEIQQKTKLLQQKVRTHHNSAVNFQLQCVSPTLAQSDRFSNVMGQFLQTAVLKLQTLRTEYDHAVQETHFVLKYFGESESLRWEQLFEIVQKFILAFDVTYMQLVFVCFFFTLYTILQQKARMDYQDFVEKEMRGLLCCDTKKNQSINSPMPKQTKKKENEKNDTKIKDSHELDGSTTSTVDNTHDKNEITEMMW</sequence>
<comment type="caution">
    <text evidence="4">The sequence shown here is derived from an EMBL/GenBank/DDBJ whole genome shotgun (WGS) entry which is preliminary data.</text>
</comment>
<dbReference type="Proteomes" id="UP000023152">
    <property type="component" value="Unassembled WGS sequence"/>
</dbReference>
<keyword evidence="2" id="KW-0812">Transmembrane</keyword>
<feature type="non-terminal residue" evidence="4">
    <location>
        <position position="1"/>
    </location>
</feature>
<protein>
    <recommendedName>
        <fullName evidence="3">FH2 domain-containing protein</fullName>
    </recommendedName>
</protein>
<gene>
    <name evidence="4" type="ORF">RFI_19814</name>
</gene>
<evidence type="ECO:0000256" key="2">
    <source>
        <dbReference type="SAM" id="Phobius"/>
    </source>
</evidence>
<accession>X6MU55</accession>
<dbReference type="InterPro" id="IPR015425">
    <property type="entry name" value="FH2_Formin"/>
</dbReference>
<dbReference type="AlphaFoldDB" id="X6MU55"/>
<dbReference type="Pfam" id="PF02181">
    <property type="entry name" value="FH2"/>
    <property type="match status" value="1"/>
</dbReference>
<keyword evidence="2" id="KW-1133">Transmembrane helix</keyword>
<feature type="compositionally biased region" description="Basic and acidic residues" evidence="1">
    <location>
        <begin position="206"/>
        <end position="218"/>
    </location>
</feature>
<organism evidence="4 5">
    <name type="scientific">Reticulomyxa filosa</name>
    <dbReference type="NCBI Taxonomy" id="46433"/>
    <lineage>
        <taxon>Eukaryota</taxon>
        <taxon>Sar</taxon>
        <taxon>Rhizaria</taxon>
        <taxon>Retaria</taxon>
        <taxon>Foraminifera</taxon>
        <taxon>Monothalamids</taxon>
        <taxon>Reticulomyxidae</taxon>
        <taxon>Reticulomyxa</taxon>
    </lineage>
</organism>
<feature type="domain" description="FH2" evidence="3">
    <location>
        <begin position="7"/>
        <end position="121"/>
    </location>
</feature>
<name>X6MU55_RETFI</name>
<dbReference type="SUPFAM" id="SSF101447">
    <property type="entry name" value="Formin homology 2 domain (FH2 domain)"/>
    <property type="match status" value="1"/>
</dbReference>
<dbReference type="EMBL" id="ASPP01016486">
    <property type="protein sequence ID" value="ETO17508.1"/>
    <property type="molecule type" value="Genomic_DNA"/>
</dbReference>
<dbReference type="Gene3D" id="1.20.58.2220">
    <property type="entry name" value="Formin, FH2 domain"/>
    <property type="match status" value="1"/>
</dbReference>
<feature type="compositionally biased region" description="Basic and acidic residues" evidence="1">
    <location>
        <begin position="180"/>
        <end position="197"/>
    </location>
</feature>
<proteinExistence type="predicted"/>
<feature type="transmembrane region" description="Helical" evidence="2">
    <location>
        <begin position="116"/>
        <end position="140"/>
    </location>
</feature>
<reference evidence="4 5" key="1">
    <citation type="journal article" date="2013" name="Curr. Biol.">
        <title>The Genome of the Foraminiferan Reticulomyxa filosa.</title>
        <authorList>
            <person name="Glockner G."/>
            <person name="Hulsmann N."/>
            <person name="Schleicher M."/>
            <person name="Noegel A.A."/>
            <person name="Eichinger L."/>
            <person name="Gallinger C."/>
            <person name="Pawlowski J."/>
            <person name="Sierra R."/>
            <person name="Euteneuer U."/>
            <person name="Pillet L."/>
            <person name="Moustafa A."/>
            <person name="Platzer M."/>
            <person name="Groth M."/>
            <person name="Szafranski K."/>
            <person name="Schliwa M."/>
        </authorList>
    </citation>
    <scope>NUCLEOTIDE SEQUENCE [LARGE SCALE GENOMIC DNA]</scope>
</reference>
<evidence type="ECO:0000313" key="5">
    <source>
        <dbReference type="Proteomes" id="UP000023152"/>
    </source>
</evidence>